<feature type="signal peptide" evidence="9">
    <location>
        <begin position="1"/>
        <end position="23"/>
    </location>
</feature>
<dbReference type="PANTHER" id="PTHR21240">
    <property type="entry name" value="2-AMINO-3-CARBOXYLMUCONATE-6-SEMIALDEHYDE DECARBOXYLASE"/>
    <property type="match status" value="1"/>
</dbReference>
<dbReference type="PANTHER" id="PTHR21240:SF29">
    <property type="entry name" value="AMIDOHYDROLASE-RELATED DOMAIN-CONTAINING PROTEIN"/>
    <property type="match status" value="1"/>
</dbReference>
<comment type="catalytic activity">
    <reaction evidence="6">
        <text>6-methylsalicylate + H(+) = 3-methylphenol + CO2</text>
        <dbReference type="Rhea" id="RHEA:23112"/>
        <dbReference type="ChEBI" id="CHEBI:15378"/>
        <dbReference type="ChEBI" id="CHEBI:16526"/>
        <dbReference type="ChEBI" id="CHEBI:17231"/>
        <dbReference type="ChEBI" id="CHEBI:36658"/>
        <dbReference type="EC" id="4.1.1.52"/>
    </reaction>
    <physiologicalReaction direction="left-to-right" evidence="6">
        <dbReference type="Rhea" id="RHEA:23113"/>
    </physiologicalReaction>
</comment>
<dbReference type="Gene3D" id="3.20.20.140">
    <property type="entry name" value="Metal-dependent hydrolases"/>
    <property type="match status" value="1"/>
</dbReference>
<protein>
    <recommendedName>
        <fullName evidence="7">6-methylsalicylate decarboxylase</fullName>
        <ecNumber evidence="7">4.1.1.52</ecNumber>
    </recommendedName>
</protein>
<organism evidence="11 12">
    <name type="scientific">Pseudogymnoascus verrucosus</name>
    <dbReference type="NCBI Taxonomy" id="342668"/>
    <lineage>
        <taxon>Eukaryota</taxon>
        <taxon>Fungi</taxon>
        <taxon>Dikarya</taxon>
        <taxon>Ascomycota</taxon>
        <taxon>Pezizomycotina</taxon>
        <taxon>Leotiomycetes</taxon>
        <taxon>Thelebolales</taxon>
        <taxon>Thelebolaceae</taxon>
        <taxon>Pseudogymnoascus</taxon>
    </lineage>
</organism>
<dbReference type="OrthoDB" id="2832284at2759"/>
<feature type="chain" id="PRO_5008608291" description="6-methylsalicylate decarboxylase" evidence="9">
    <location>
        <begin position="24"/>
        <end position="213"/>
    </location>
</feature>
<evidence type="ECO:0000256" key="5">
    <source>
        <dbReference type="ARBA" id="ARBA00023239"/>
    </source>
</evidence>
<keyword evidence="5 8" id="KW-0456">Lyase</keyword>
<dbReference type="STRING" id="342668.A0A1B8G7P0"/>
<dbReference type="InterPro" id="IPR032465">
    <property type="entry name" value="ACMSD"/>
</dbReference>
<dbReference type="EMBL" id="KV460279">
    <property type="protein sequence ID" value="OBT91849.1"/>
    <property type="molecule type" value="Genomic_DNA"/>
</dbReference>
<reference evidence="11 12" key="1">
    <citation type="submission" date="2016-03" db="EMBL/GenBank/DDBJ databases">
        <title>Comparative genomics of Pseudogymnoascus destructans, the fungus causing white-nose syndrome of bats.</title>
        <authorList>
            <person name="Palmer J.M."/>
            <person name="Drees K.P."/>
            <person name="Foster J.T."/>
            <person name="Lindner D.L."/>
        </authorList>
    </citation>
    <scope>NUCLEOTIDE SEQUENCE [LARGE SCALE GENOMIC DNA]</scope>
    <source>
        <strain evidence="11 12">UAMH 10579</strain>
    </source>
</reference>
<reference evidence="12" key="2">
    <citation type="journal article" date="2018" name="Nat. Commun.">
        <title>Extreme sensitivity to ultraviolet light in the fungal pathogen causing white-nose syndrome of bats.</title>
        <authorList>
            <person name="Palmer J.M."/>
            <person name="Drees K.P."/>
            <person name="Foster J.T."/>
            <person name="Lindner D.L."/>
        </authorList>
    </citation>
    <scope>NUCLEOTIDE SEQUENCE [LARGE SCALE GENOMIC DNA]</scope>
    <source>
        <strain evidence="12">UAMH 10579</strain>
    </source>
</reference>
<dbReference type="SUPFAM" id="SSF51556">
    <property type="entry name" value="Metallo-dependent hydrolases"/>
    <property type="match status" value="1"/>
</dbReference>
<keyword evidence="9" id="KW-0732">Signal</keyword>
<name>A0A1B8G7P0_9PEZI</name>
<dbReference type="GO" id="GO:0047596">
    <property type="term" value="F:6-methylsalicylate decarboxylase activity"/>
    <property type="evidence" value="ECO:0007669"/>
    <property type="project" value="UniProtKB-EC"/>
</dbReference>
<dbReference type="GO" id="GO:0046872">
    <property type="term" value="F:metal ion binding"/>
    <property type="evidence" value="ECO:0007669"/>
    <property type="project" value="UniProtKB-KW"/>
</dbReference>
<keyword evidence="12" id="KW-1185">Reference proteome</keyword>
<dbReference type="InterPro" id="IPR032466">
    <property type="entry name" value="Metal_Hydrolase"/>
</dbReference>
<dbReference type="InterPro" id="IPR006680">
    <property type="entry name" value="Amidohydro-rel"/>
</dbReference>
<dbReference type="GO" id="GO:0019748">
    <property type="term" value="P:secondary metabolic process"/>
    <property type="evidence" value="ECO:0007669"/>
    <property type="project" value="TreeGrafter"/>
</dbReference>
<gene>
    <name evidence="11" type="ORF">VE01_10149</name>
</gene>
<evidence type="ECO:0000256" key="3">
    <source>
        <dbReference type="ARBA" id="ARBA00022793"/>
    </source>
</evidence>
<evidence type="ECO:0000256" key="1">
    <source>
        <dbReference type="ARBA" id="ARBA00005871"/>
    </source>
</evidence>
<dbReference type="EC" id="4.1.1.52" evidence="7"/>
<proteinExistence type="inferred from homology"/>
<dbReference type="GO" id="GO:0005829">
    <property type="term" value="C:cytosol"/>
    <property type="evidence" value="ECO:0007669"/>
    <property type="project" value="TreeGrafter"/>
</dbReference>
<evidence type="ECO:0000256" key="7">
    <source>
        <dbReference type="ARBA" id="ARBA00038889"/>
    </source>
</evidence>
<evidence type="ECO:0000313" key="12">
    <source>
        <dbReference type="Proteomes" id="UP000091956"/>
    </source>
</evidence>
<feature type="domain" description="Amidohydrolase-related" evidence="10">
    <location>
        <begin position="76"/>
        <end position="213"/>
    </location>
</feature>
<dbReference type="GeneID" id="28843535"/>
<keyword evidence="3 8" id="KW-0210">Decarboxylase</keyword>
<evidence type="ECO:0000313" key="11">
    <source>
        <dbReference type="EMBL" id="OBT91849.1"/>
    </source>
</evidence>
<evidence type="ECO:0000256" key="9">
    <source>
        <dbReference type="SAM" id="SignalP"/>
    </source>
</evidence>
<evidence type="ECO:0000256" key="6">
    <source>
        <dbReference type="ARBA" id="ARBA00036832"/>
    </source>
</evidence>
<sequence length="213" mass="22934">MVSSLCEFLFITDNLMISLAVLAAHGGDPSGWPTPKWDLSLTDSLNANLRIATSILSLTSPGASIIESNVTGARLLAREVNEYAAAIVQAQPKKYGFFAALPPLTDLCGTLTEIAYALDVLKADGVTLYTRYGDSNLYLGHPQFSSIWQELNRRAAVVFIHPTTSVYAEPLNSLLPQPALDYPHETARTAFNIVASGLLTKISNCKVILSHAG</sequence>
<accession>A0A1B8G7P0</accession>
<comment type="similarity">
    <text evidence="1">Belongs to the metallo-dependent hydrolases superfamily. ACMSD family.</text>
</comment>
<dbReference type="GO" id="GO:0016787">
    <property type="term" value="F:hydrolase activity"/>
    <property type="evidence" value="ECO:0007669"/>
    <property type="project" value="InterPro"/>
</dbReference>
<evidence type="ECO:0000259" key="10">
    <source>
        <dbReference type="Pfam" id="PF04909"/>
    </source>
</evidence>
<evidence type="ECO:0000256" key="8">
    <source>
        <dbReference type="RuleBase" id="RU366045"/>
    </source>
</evidence>
<dbReference type="Pfam" id="PF04909">
    <property type="entry name" value="Amidohydro_2"/>
    <property type="match status" value="1"/>
</dbReference>
<evidence type="ECO:0000256" key="4">
    <source>
        <dbReference type="ARBA" id="ARBA00022833"/>
    </source>
</evidence>
<dbReference type="Proteomes" id="UP000091956">
    <property type="component" value="Unassembled WGS sequence"/>
</dbReference>
<dbReference type="RefSeq" id="XP_018125582.1">
    <property type="nucleotide sequence ID" value="XM_018279555.1"/>
</dbReference>
<dbReference type="AlphaFoldDB" id="A0A1B8G7P0"/>
<evidence type="ECO:0000256" key="2">
    <source>
        <dbReference type="ARBA" id="ARBA00022723"/>
    </source>
</evidence>
<keyword evidence="2" id="KW-0479">Metal-binding</keyword>
<keyword evidence="4" id="KW-0862">Zinc</keyword>